<dbReference type="Gene3D" id="2.60.40.1220">
    <property type="match status" value="1"/>
</dbReference>
<dbReference type="SUPFAM" id="SSF81296">
    <property type="entry name" value="E set domains"/>
    <property type="match status" value="1"/>
</dbReference>
<dbReference type="RefSeq" id="WP_070936121.1">
    <property type="nucleotide sequence ID" value="NZ_MIPT01000001.1"/>
</dbReference>
<evidence type="ECO:0000313" key="6">
    <source>
        <dbReference type="Proteomes" id="UP000179467"/>
    </source>
</evidence>
<dbReference type="AlphaFoldDB" id="A0A1S1HI91"/>
<feature type="chain" id="PRO_5010225689" evidence="3">
    <location>
        <begin position="25"/>
        <end position="134"/>
    </location>
</feature>
<organism evidence="5 6">
    <name type="scientific">Edaphosphingomonas haloaromaticamans</name>
    <dbReference type="NCBI Taxonomy" id="653954"/>
    <lineage>
        <taxon>Bacteria</taxon>
        <taxon>Pseudomonadati</taxon>
        <taxon>Pseudomonadota</taxon>
        <taxon>Alphaproteobacteria</taxon>
        <taxon>Sphingomonadales</taxon>
        <taxon>Rhizorhabdaceae</taxon>
        <taxon>Edaphosphingomonas</taxon>
    </lineage>
</organism>
<dbReference type="GO" id="GO:0046688">
    <property type="term" value="P:response to copper ion"/>
    <property type="evidence" value="ECO:0007669"/>
    <property type="project" value="InterPro"/>
</dbReference>
<proteinExistence type="predicted"/>
<dbReference type="Proteomes" id="UP000179467">
    <property type="component" value="Unassembled WGS sequence"/>
</dbReference>
<reference evidence="5 6" key="1">
    <citation type="submission" date="2016-09" db="EMBL/GenBank/DDBJ databases">
        <title>Metabolic pathway, cell adaptation mechanisms and a novel monoxygenase revealed through proteogenomic-transcription analysis of a Sphingomonas haloaromaticamans strain degrading the fungicide ortho-phenylphenol.</title>
        <authorList>
            <person name="Perruchon C."/>
            <person name="Papadopoulou E.S."/>
            <person name="Rousidou C."/>
            <person name="Vasileiadis S."/>
            <person name="Tanou G."/>
            <person name="Amoutzias G."/>
            <person name="Molassiotis A."/>
            <person name="Karpouzas D.G."/>
        </authorList>
    </citation>
    <scope>NUCLEOTIDE SEQUENCE [LARGE SCALE GENOMIC DNA]</scope>
    <source>
        <strain evidence="5 6">P3</strain>
    </source>
</reference>
<dbReference type="InterPro" id="IPR014756">
    <property type="entry name" value="Ig_E-set"/>
</dbReference>
<feature type="domain" description="CopC" evidence="4">
    <location>
        <begin position="25"/>
        <end position="133"/>
    </location>
</feature>
<sequence>MKAIKIIATALAATAMTTTMPALAHPRLVASIPAAQASVASTRHVMLRFTERLLPQLTGLEITLAGMAGMSHSDHMAHMAMTSVPAVKTTLSSDGKTLIATFASALPRGSYVVTWHAVAADTHRVENQFAFTVS</sequence>
<accession>A0A1S1HI91</accession>
<gene>
    <name evidence="5" type="primary">pcoC_2</name>
    <name evidence="5" type="ORF">BHE75_03808</name>
</gene>
<dbReference type="GO" id="GO:0042597">
    <property type="term" value="C:periplasmic space"/>
    <property type="evidence" value="ECO:0007669"/>
    <property type="project" value="InterPro"/>
</dbReference>
<dbReference type="GO" id="GO:0005507">
    <property type="term" value="F:copper ion binding"/>
    <property type="evidence" value="ECO:0007669"/>
    <property type="project" value="InterPro"/>
</dbReference>
<dbReference type="InterPro" id="IPR014755">
    <property type="entry name" value="Cu-Rt/internalin_Ig-like"/>
</dbReference>
<evidence type="ECO:0000256" key="2">
    <source>
        <dbReference type="ARBA" id="ARBA00023008"/>
    </source>
</evidence>
<dbReference type="Pfam" id="PF04234">
    <property type="entry name" value="CopC"/>
    <property type="match status" value="1"/>
</dbReference>
<comment type="caution">
    <text evidence="5">The sequence shown here is derived from an EMBL/GenBank/DDBJ whole genome shotgun (WGS) entry which is preliminary data.</text>
</comment>
<feature type="signal peptide" evidence="3">
    <location>
        <begin position="1"/>
        <end position="24"/>
    </location>
</feature>
<keyword evidence="1 3" id="KW-0732">Signal</keyword>
<evidence type="ECO:0000313" key="5">
    <source>
        <dbReference type="EMBL" id="OHT21797.1"/>
    </source>
</evidence>
<evidence type="ECO:0000256" key="1">
    <source>
        <dbReference type="ARBA" id="ARBA00022729"/>
    </source>
</evidence>
<keyword evidence="2" id="KW-0186">Copper</keyword>
<keyword evidence="6" id="KW-1185">Reference proteome</keyword>
<dbReference type="InterPro" id="IPR007348">
    <property type="entry name" value="CopC_dom"/>
</dbReference>
<name>A0A1S1HI91_9SPHN</name>
<evidence type="ECO:0000259" key="4">
    <source>
        <dbReference type="Pfam" id="PF04234"/>
    </source>
</evidence>
<dbReference type="EMBL" id="MIPT01000001">
    <property type="protein sequence ID" value="OHT21797.1"/>
    <property type="molecule type" value="Genomic_DNA"/>
</dbReference>
<protein>
    <submittedName>
        <fullName evidence="5">Copper resistance protein C</fullName>
    </submittedName>
</protein>
<evidence type="ECO:0000256" key="3">
    <source>
        <dbReference type="SAM" id="SignalP"/>
    </source>
</evidence>